<dbReference type="Proteomes" id="UP000195521">
    <property type="component" value="Unassembled WGS sequence"/>
</dbReference>
<feature type="signal peptide" evidence="2">
    <location>
        <begin position="1"/>
        <end position="22"/>
    </location>
</feature>
<evidence type="ECO:0000256" key="1">
    <source>
        <dbReference type="SAM" id="Coils"/>
    </source>
</evidence>
<dbReference type="OrthoDB" id="391178at2759"/>
<protein>
    <submittedName>
        <fullName evidence="3">Translocon component PTEX88</fullName>
    </submittedName>
</protein>
<keyword evidence="4" id="KW-1185">Reference proteome</keyword>
<organism evidence="3 4">
    <name type="scientific">Plasmodium gonderi</name>
    <dbReference type="NCBI Taxonomy" id="77519"/>
    <lineage>
        <taxon>Eukaryota</taxon>
        <taxon>Sar</taxon>
        <taxon>Alveolata</taxon>
        <taxon>Apicomplexa</taxon>
        <taxon>Aconoidasida</taxon>
        <taxon>Haemosporida</taxon>
        <taxon>Plasmodiidae</taxon>
        <taxon>Plasmodium</taxon>
        <taxon>Plasmodium (Plasmodium)</taxon>
    </lineage>
</organism>
<feature type="chain" id="PRO_5013118640" evidence="2">
    <location>
        <begin position="23"/>
        <end position="763"/>
    </location>
</feature>
<gene>
    <name evidence="3" type="ORF">PGO_090320</name>
</gene>
<dbReference type="AlphaFoldDB" id="A0A1Y1JLB6"/>
<accession>A0A1Y1JLB6</accession>
<name>A0A1Y1JLB6_PLAGO</name>
<keyword evidence="2" id="KW-0732">Signal</keyword>
<dbReference type="GeneID" id="39747552"/>
<evidence type="ECO:0000256" key="2">
    <source>
        <dbReference type="SAM" id="SignalP"/>
    </source>
</evidence>
<proteinExistence type="predicted"/>
<keyword evidence="1" id="KW-0175">Coiled coil</keyword>
<reference evidence="4" key="1">
    <citation type="submission" date="2017-04" db="EMBL/GenBank/DDBJ databases">
        <title>Plasmodium gonderi genome.</title>
        <authorList>
            <person name="Arisue N."/>
            <person name="Honma H."/>
            <person name="Kawai S."/>
            <person name="Tougan T."/>
            <person name="Tanabe K."/>
            <person name="Horii T."/>
        </authorList>
    </citation>
    <scope>NUCLEOTIDE SEQUENCE [LARGE SCALE GENOMIC DNA]</scope>
    <source>
        <strain evidence="4">ATCC 30045</strain>
    </source>
</reference>
<dbReference type="OMA" id="IMNNKEM"/>
<dbReference type="EMBL" id="BDQF01000010">
    <property type="protein sequence ID" value="GAW80834.1"/>
    <property type="molecule type" value="Genomic_DNA"/>
</dbReference>
<evidence type="ECO:0000313" key="4">
    <source>
        <dbReference type="Proteomes" id="UP000195521"/>
    </source>
</evidence>
<sequence length="763" mass="88520">MKRTTPLLLLLLIGLILPSVWSANEYSIKHTGELILTNHINSLVNVRVVPHEETFSLELNNIIKFPVHCIPHSAVDYNVDRKKKPLYFVKHEFKNSIHLYKNNVNLMALNFPDRYYIVGIAANNGSILMITDVDIYKIDVKKKKISILNVLSEKYANIMNNKEMFFTGLIADSVKNQFFIICAIKQNYLILHVKHDETNDYIEIINVIDTVNGKHLRVLNGIAIVNDHLYITENAESVLRLTLNRTNNSSVQTKKMYSFSNGDKIVGLSVNAFPDPEDKKLIRDYLIVNTKHVSNDKPSSEGRMYLMSIKGKNDSVDVYTILDLYSKDLNPLYFTIYDAHIISEEEEYEKGSLTKELNNNKAKYLNLNSATTGNVNIDEELDEAEKKQQEEDNKYKIKIIWTNNYNCTVNKGVIDIRNIKNSSNKELKIPFVDITNQYALAPHVTSASTCSGKEKLFKQMCYYDSVNNYVSILNKLEEYNEHYSGNFLFDGLKNFIAFDYKSLMNVHVLTYPLNNTVYVHMDKDNLTINLPKPFGISMDLYNSTENSVIFYITGSDDAQNYVNKCVIKKMEKTYECYNIYRKKNESNEYFQHISFITYEENNNNNNNNSSNNNNKLSYIYVTNNKTNIYRLTKHNEKWNFEEWLNLDEPHQRVGPITTSINYFFVKQNVLENFVRKYPQSKLLANFQNPKEEDLHITEDGYIFLATSHTIVFVSNNDSYGEESASSIHFYTSVLKEKYYQSFSMGSIVLNIENSSKFSYYLDQ</sequence>
<comment type="caution">
    <text evidence="3">The sequence shown here is derived from an EMBL/GenBank/DDBJ whole genome shotgun (WGS) entry which is preliminary data.</text>
</comment>
<dbReference type="RefSeq" id="XP_028543423.1">
    <property type="nucleotide sequence ID" value="XM_028687622.1"/>
</dbReference>
<evidence type="ECO:0000313" key="3">
    <source>
        <dbReference type="EMBL" id="GAW80834.1"/>
    </source>
</evidence>
<feature type="coiled-coil region" evidence="1">
    <location>
        <begin position="367"/>
        <end position="394"/>
    </location>
</feature>